<reference evidence="1 2" key="1">
    <citation type="submission" date="2019-08" db="EMBL/GenBank/DDBJ databases">
        <title>The genome of the soybean aphid Biotype 1, its phylome, world population structure and adaptation to the North American continent.</title>
        <authorList>
            <person name="Giordano R."/>
            <person name="Donthu R.K."/>
            <person name="Hernandez A.G."/>
            <person name="Wright C.L."/>
            <person name="Zimin A.V."/>
        </authorList>
    </citation>
    <scope>NUCLEOTIDE SEQUENCE [LARGE SCALE GENOMIC DNA]</scope>
    <source>
        <tissue evidence="1">Whole aphids</tissue>
    </source>
</reference>
<dbReference type="Proteomes" id="UP000475862">
    <property type="component" value="Unassembled WGS sequence"/>
</dbReference>
<accession>A0A6G0T9Q1</accession>
<gene>
    <name evidence="1" type="ORF">AGLY_012305</name>
</gene>
<organism evidence="1 2">
    <name type="scientific">Aphis glycines</name>
    <name type="common">Soybean aphid</name>
    <dbReference type="NCBI Taxonomy" id="307491"/>
    <lineage>
        <taxon>Eukaryota</taxon>
        <taxon>Metazoa</taxon>
        <taxon>Ecdysozoa</taxon>
        <taxon>Arthropoda</taxon>
        <taxon>Hexapoda</taxon>
        <taxon>Insecta</taxon>
        <taxon>Pterygota</taxon>
        <taxon>Neoptera</taxon>
        <taxon>Paraneoptera</taxon>
        <taxon>Hemiptera</taxon>
        <taxon>Sternorrhyncha</taxon>
        <taxon>Aphidomorpha</taxon>
        <taxon>Aphidoidea</taxon>
        <taxon>Aphididae</taxon>
        <taxon>Aphidini</taxon>
        <taxon>Aphis</taxon>
        <taxon>Aphis</taxon>
    </lineage>
</organism>
<dbReference type="EMBL" id="VYZN01000048">
    <property type="protein sequence ID" value="KAE9528730.1"/>
    <property type="molecule type" value="Genomic_DNA"/>
</dbReference>
<dbReference type="AlphaFoldDB" id="A0A6G0T9Q1"/>
<dbReference type="OrthoDB" id="6630129at2759"/>
<evidence type="ECO:0000313" key="1">
    <source>
        <dbReference type="EMBL" id="KAE9528730.1"/>
    </source>
</evidence>
<keyword evidence="2" id="KW-1185">Reference proteome</keyword>
<evidence type="ECO:0000313" key="2">
    <source>
        <dbReference type="Proteomes" id="UP000475862"/>
    </source>
</evidence>
<name>A0A6G0T9Q1_APHGL</name>
<protein>
    <submittedName>
        <fullName evidence="1">Uncharacterized protein</fullName>
    </submittedName>
</protein>
<proteinExistence type="predicted"/>
<comment type="caution">
    <text evidence="1">The sequence shown here is derived from an EMBL/GenBank/DDBJ whole genome shotgun (WGS) entry which is preliminary data.</text>
</comment>
<sequence length="245" mass="28075">MSTAAVTMSSAEDMVSDSDSYYGTDDLFTVDEIFHYLNEVGGRNSVIKNNLHVKAKNNNKNKINNIINNDNNILLSNNSVEPQTSNKMISSDDSNLENLDILYLENGILKEFNDLTNINLSNTEVPIFEENPPADEMHIDNNPINIESYNVLRERKKVAKPETWTRGKAQMNRMRGESYVGFRRADAKSTNKILQDVQRAARVMGPPCKSPVYKKWITRLCDSVSEDHHILFNDFWKNIIYMFLC</sequence>